<dbReference type="EMBL" id="MH248138">
    <property type="protein sequence ID" value="AWY08454.1"/>
    <property type="molecule type" value="Genomic_DNA"/>
</dbReference>
<accession>A0A2Z4QEV1</accession>
<keyword evidence="2" id="KW-1185">Reference proteome</keyword>
<evidence type="ECO:0000313" key="2">
    <source>
        <dbReference type="Proteomes" id="UP000251795"/>
    </source>
</evidence>
<proteinExistence type="predicted"/>
<dbReference type="Proteomes" id="UP000251795">
    <property type="component" value="Segment"/>
</dbReference>
<reference evidence="1 2" key="1">
    <citation type="submission" date="2018-04" db="EMBL/GenBank/DDBJ databases">
        <authorList>
            <person name="Go L.Y."/>
            <person name="Mitchell J.A."/>
        </authorList>
    </citation>
    <scope>NUCLEOTIDE SEQUENCE [LARGE SCALE GENOMIC DNA]</scope>
</reference>
<organism evidence="1 2">
    <name type="scientific">Erwinia phage vB_EamM_Alexandra</name>
    <dbReference type="NCBI Taxonomy" id="2201424"/>
    <lineage>
        <taxon>Viruses</taxon>
        <taxon>Duplodnaviria</taxon>
        <taxon>Heunggongvirae</taxon>
        <taxon>Uroviricota</taxon>
        <taxon>Caudoviricetes</taxon>
        <taxon>Alexandravirus</taxon>
        <taxon>Alexandravirus alexandra</taxon>
    </lineage>
</organism>
<protein>
    <submittedName>
        <fullName evidence="1">Uncharacterized protein</fullName>
    </submittedName>
</protein>
<gene>
    <name evidence="1" type="ORF">Alexandra_186</name>
</gene>
<evidence type="ECO:0000313" key="1">
    <source>
        <dbReference type="EMBL" id="AWY08454.1"/>
    </source>
</evidence>
<sequence>MRTTEGNVLVVEETFYNDLDEPLYPLSDDMGPVVNLIDPEDKSVLAQVVATPGEIPGSWTADVAIPNMGLVDDKRLLLSWRYESEEGIMQSRQELIVEPLTENRVTDIVCLFGDDETFEMTLPFHYDTRGDKLKFQLALNNQIIASDIDSGDSGVKMVVNRAKTCVFQIPVWVAVRRLEPISLIAQHTSKTRKTTKMFTYKLWVVTPQILIAASMVEDHINKARAMNVIPELEYTQADIMNYLYRGLALFNTIGPRVTGFNGTNMQGTILNGWVICASYYALAAQLQAEGQLAFDFTGQVVNLNMDRTPSIESALGRIETEIQGPVTNLKNKLSKAGINDGDGSQGANAIDGARSLGKLGITNSPTTKWATVGNRSIWVNARYRVTG</sequence>
<name>A0A2Z4QEV1_9CAUD</name>